<sequence>MELEDDEQELDKKPDSQEEDKIEIKDEEEEKKPEAKAEKKEEKVEEKKTEKEIEEEKRKLEKEKQLRKSRYDIPPTPHILVHPSNSAKGGKFNCNVATLSLLLDYRITDNKEHSFELFVFAELFNEMLMRDFGFYIYKTLYTLPEKAEEVKEKKEEDKAEKKTEEKKDDKKDEKREDKRDDKREDRRDDKRDSRRRDRKESPSDDERSGSPKRRSRGVELPPDPYLLLSLVYFDTARGGSMTKKDLQNLFMSLGLQLSRSQIRAVLEKVCVKEMFNYKSLIQTIRDVASGSPEAIQDFPLDSTIMTSEVPTHIAELEEAIAAGNRNLLPIFNATNDDSEEQSGDTRDVSESGMVMYKSRLVDVGALVKAEARSAAARARLEAALESTRAALRAARAAAASTQQAERGAQTQVSDLSASLSAARARIASLTASSKIFHSALKSIQSKVEAVVNIKYEDDDVVEIVNGSATKEKDLKKETAEKQEKKEIKETAANEPAQKSEDKEDVADKKPKPEAEIKTQDNEISMAENMDLDDKE</sequence>
<comment type="caution">
    <text evidence="1">The sequence shown here is derived from an EMBL/GenBank/DDBJ whole genome shotgun (WGS) entry which is preliminary data.</text>
</comment>
<evidence type="ECO:0000313" key="2">
    <source>
        <dbReference type="Proteomes" id="UP001231649"/>
    </source>
</evidence>
<reference evidence="1" key="1">
    <citation type="submission" date="2023-03" db="EMBL/GenBank/DDBJ databases">
        <title>Chromosome-level genomes of two armyworms, Mythimna separata and Mythimna loreyi, provide insights into the biosynthesis and reception of sex pheromones.</title>
        <authorList>
            <person name="Zhao H."/>
        </authorList>
    </citation>
    <scope>NUCLEOTIDE SEQUENCE</scope>
    <source>
        <strain evidence="1">BeijingLab</strain>
    </source>
</reference>
<name>A0ACC2R746_9NEOP</name>
<dbReference type="EMBL" id="CM056787">
    <property type="protein sequence ID" value="KAJ8733344.1"/>
    <property type="molecule type" value="Genomic_DNA"/>
</dbReference>
<accession>A0ACC2R746</accession>
<organism evidence="1 2">
    <name type="scientific">Mythimna loreyi</name>
    <dbReference type="NCBI Taxonomy" id="667449"/>
    <lineage>
        <taxon>Eukaryota</taxon>
        <taxon>Metazoa</taxon>
        <taxon>Ecdysozoa</taxon>
        <taxon>Arthropoda</taxon>
        <taxon>Hexapoda</taxon>
        <taxon>Insecta</taxon>
        <taxon>Pterygota</taxon>
        <taxon>Neoptera</taxon>
        <taxon>Endopterygota</taxon>
        <taxon>Lepidoptera</taxon>
        <taxon>Glossata</taxon>
        <taxon>Ditrysia</taxon>
        <taxon>Noctuoidea</taxon>
        <taxon>Noctuidae</taxon>
        <taxon>Noctuinae</taxon>
        <taxon>Hadenini</taxon>
        <taxon>Mythimna</taxon>
    </lineage>
</organism>
<proteinExistence type="predicted"/>
<protein>
    <submittedName>
        <fullName evidence="1">Uncharacterized protein</fullName>
    </submittedName>
</protein>
<evidence type="ECO:0000313" key="1">
    <source>
        <dbReference type="EMBL" id="KAJ8733344.1"/>
    </source>
</evidence>
<dbReference type="Proteomes" id="UP001231649">
    <property type="component" value="Chromosome 11"/>
</dbReference>
<gene>
    <name evidence="1" type="ORF">PYW08_001642</name>
</gene>
<keyword evidence="2" id="KW-1185">Reference proteome</keyword>